<name>A0A645IPY9_9ZZZZ</name>
<accession>A0A645IPY9</accession>
<dbReference type="EMBL" id="VSSQ01119969">
    <property type="protein sequence ID" value="MPN53146.1"/>
    <property type="molecule type" value="Genomic_DNA"/>
</dbReference>
<protein>
    <submittedName>
        <fullName evidence="1">Uncharacterized protein</fullName>
    </submittedName>
</protein>
<gene>
    <name evidence="1" type="ORF">SDC9_200810</name>
</gene>
<organism evidence="1">
    <name type="scientific">bioreactor metagenome</name>
    <dbReference type="NCBI Taxonomy" id="1076179"/>
    <lineage>
        <taxon>unclassified sequences</taxon>
        <taxon>metagenomes</taxon>
        <taxon>ecological metagenomes</taxon>
    </lineage>
</organism>
<comment type="caution">
    <text evidence="1">The sequence shown here is derived from an EMBL/GenBank/DDBJ whole genome shotgun (WGS) entry which is preliminary data.</text>
</comment>
<evidence type="ECO:0000313" key="1">
    <source>
        <dbReference type="EMBL" id="MPN53146.1"/>
    </source>
</evidence>
<proteinExistence type="predicted"/>
<sequence length="124" mass="12816">MGQFVRPLTHPRAAIHVLAAAIQIRGSLPGACADARERVRQSDLQRRRGLPVRHALAAARRGARGRRTGVAGALRQAQSARKVSGGAAPGVGDLHGAARLYVAIGLPRSGAGAHMELPDGALQG</sequence>
<dbReference type="AlphaFoldDB" id="A0A645IPY9"/>
<reference evidence="1" key="1">
    <citation type="submission" date="2019-08" db="EMBL/GenBank/DDBJ databases">
        <authorList>
            <person name="Kucharzyk K."/>
            <person name="Murdoch R.W."/>
            <person name="Higgins S."/>
            <person name="Loffler F."/>
        </authorList>
    </citation>
    <scope>NUCLEOTIDE SEQUENCE</scope>
</reference>